<evidence type="ECO:0000256" key="1">
    <source>
        <dbReference type="ARBA" id="ARBA00022598"/>
    </source>
</evidence>
<dbReference type="InterPro" id="IPR006195">
    <property type="entry name" value="aa-tRNA-synth_II"/>
</dbReference>
<comment type="similarity">
    <text evidence="7">Belongs to the class-II aminoacyl-tRNA synthetase family. ProS type 3 subfamily.</text>
</comment>
<sequence>MKAPEKITKQSENFSKWYTDVVKVADMVDYGPVKGTMIIKPYGYSIWENIQSIFDERIKRSGISNGYFPLFIPESFLKKEKDHVEGFSPELAVVTYAGGEKLTEKVVVRPTSETVMYDAFSRWISSYRDLPYHVNQWCNVVRWEKKTKPFIRTTEFLWQEGHSVLATEKETDALALGRLEEYRKFFEEILCIPVFVGKKSEKEKFAGALYSTSCEALLKDGKALQSATSHNLGQNFSRVFNIQFETENGKREYVWQSSWGMSTRVIGGVILTHGDDKGLALPPDIAPIQVVVVPIYKDEEEKKKVIDYVGEVTKTLKNFRIEVDNRDQYSPGWKFNEWEVKGVPLRIEIGPKEAKEKKITLVSRINSKRESISLSKFNPSQELSDFKEKLLENAKKFVKENTFEVRDYKEFKKLLTKKRGFLFTPWCEEGSCEQKIKDETTATTRVIPFEQKKIKGEKCVYCGKEAKVWVYFAKAY</sequence>
<dbReference type="Pfam" id="PF00587">
    <property type="entry name" value="tRNA-synt_2b"/>
    <property type="match status" value="1"/>
</dbReference>
<dbReference type="EMBL" id="QZJW01000019">
    <property type="protein sequence ID" value="RJO61488.1"/>
    <property type="molecule type" value="Genomic_DNA"/>
</dbReference>
<dbReference type="NCBIfam" id="TIGR00408">
    <property type="entry name" value="proS_fam_I"/>
    <property type="match status" value="1"/>
</dbReference>
<keyword evidence="2 7" id="KW-0547">Nucleotide-binding</keyword>
<dbReference type="CDD" id="cd00778">
    <property type="entry name" value="ProRS_core_arch_euk"/>
    <property type="match status" value="1"/>
</dbReference>
<dbReference type="InterPro" id="IPR033721">
    <property type="entry name" value="ProRS_core_arch_euk"/>
</dbReference>
<dbReference type="Proteomes" id="UP000285655">
    <property type="component" value="Unassembled WGS sequence"/>
</dbReference>
<dbReference type="Pfam" id="PF09180">
    <property type="entry name" value="ProRS-C_1"/>
    <property type="match status" value="1"/>
</dbReference>
<dbReference type="AlphaFoldDB" id="A0A419DEH7"/>
<evidence type="ECO:0000256" key="4">
    <source>
        <dbReference type="ARBA" id="ARBA00022917"/>
    </source>
</evidence>
<dbReference type="InterPro" id="IPR045864">
    <property type="entry name" value="aa-tRNA-synth_II/BPL/LPL"/>
</dbReference>
<reference evidence="9 10" key="1">
    <citation type="journal article" date="2017" name="ISME J.">
        <title>Energy and carbon metabolisms in a deep terrestrial subsurface fluid microbial community.</title>
        <authorList>
            <person name="Momper L."/>
            <person name="Jungbluth S.P."/>
            <person name="Lee M.D."/>
            <person name="Amend J.P."/>
        </authorList>
    </citation>
    <scope>NUCLEOTIDE SEQUENCE [LARGE SCALE GENOMIC DNA]</scope>
    <source>
        <strain evidence="9">SURF_29</strain>
    </source>
</reference>
<name>A0A419DEH7_9BACT</name>
<organism evidence="9 10">
    <name type="scientific">candidate division WS5 bacterium</name>
    <dbReference type="NCBI Taxonomy" id="2093353"/>
    <lineage>
        <taxon>Bacteria</taxon>
        <taxon>candidate division WS5</taxon>
    </lineage>
</organism>
<dbReference type="GO" id="GO:0005737">
    <property type="term" value="C:cytoplasm"/>
    <property type="evidence" value="ECO:0007669"/>
    <property type="project" value="UniProtKB-SubCell"/>
</dbReference>
<evidence type="ECO:0000256" key="5">
    <source>
        <dbReference type="ARBA" id="ARBA00023146"/>
    </source>
</evidence>
<dbReference type="SUPFAM" id="SSF64586">
    <property type="entry name" value="C-terminal domain of ProRS"/>
    <property type="match status" value="1"/>
</dbReference>
<dbReference type="InterPro" id="IPR004499">
    <property type="entry name" value="Pro-tRNA-ligase_IIa_arc-type"/>
</dbReference>
<gene>
    <name evidence="7" type="primary">proS</name>
    <name evidence="9" type="ORF">C4544_02940</name>
</gene>
<dbReference type="CDD" id="cd00862">
    <property type="entry name" value="ProRS_anticodon_zinc"/>
    <property type="match status" value="1"/>
</dbReference>
<dbReference type="Gene3D" id="3.40.50.800">
    <property type="entry name" value="Anticodon-binding domain"/>
    <property type="match status" value="1"/>
</dbReference>
<keyword evidence="7" id="KW-0963">Cytoplasm</keyword>
<dbReference type="GO" id="GO:0004827">
    <property type="term" value="F:proline-tRNA ligase activity"/>
    <property type="evidence" value="ECO:0007669"/>
    <property type="project" value="UniProtKB-UniRule"/>
</dbReference>
<dbReference type="GO" id="GO:0006433">
    <property type="term" value="P:prolyl-tRNA aminoacylation"/>
    <property type="evidence" value="ECO:0007669"/>
    <property type="project" value="UniProtKB-UniRule"/>
</dbReference>
<dbReference type="PROSITE" id="PS50862">
    <property type="entry name" value="AA_TRNA_LIGASE_II"/>
    <property type="match status" value="1"/>
</dbReference>
<evidence type="ECO:0000313" key="10">
    <source>
        <dbReference type="Proteomes" id="UP000285655"/>
    </source>
</evidence>
<comment type="catalytic activity">
    <reaction evidence="6 7">
        <text>tRNA(Pro) + L-proline + ATP = L-prolyl-tRNA(Pro) + AMP + diphosphate</text>
        <dbReference type="Rhea" id="RHEA:14305"/>
        <dbReference type="Rhea" id="RHEA-COMP:9700"/>
        <dbReference type="Rhea" id="RHEA-COMP:9702"/>
        <dbReference type="ChEBI" id="CHEBI:30616"/>
        <dbReference type="ChEBI" id="CHEBI:33019"/>
        <dbReference type="ChEBI" id="CHEBI:60039"/>
        <dbReference type="ChEBI" id="CHEBI:78442"/>
        <dbReference type="ChEBI" id="CHEBI:78532"/>
        <dbReference type="ChEBI" id="CHEBI:456215"/>
        <dbReference type="EC" id="6.1.1.15"/>
    </reaction>
</comment>
<dbReference type="PRINTS" id="PR01046">
    <property type="entry name" value="TRNASYNTHPRO"/>
</dbReference>
<proteinExistence type="inferred from homology"/>
<dbReference type="PANTHER" id="PTHR43382">
    <property type="entry name" value="PROLYL-TRNA SYNTHETASE"/>
    <property type="match status" value="1"/>
</dbReference>
<feature type="domain" description="Aminoacyl-transfer RNA synthetases class-II family profile" evidence="8">
    <location>
        <begin position="35"/>
        <end position="282"/>
    </location>
</feature>
<comment type="domain">
    <text evidence="7">Consists of three domains: the N-terminal catalytic domain, the anticodon-binding domain and the C-terminal extension.</text>
</comment>
<dbReference type="HAMAP" id="MF_01571">
    <property type="entry name" value="Pro_tRNA_synth_type3"/>
    <property type="match status" value="1"/>
</dbReference>
<keyword evidence="5 7" id="KW-0030">Aminoacyl-tRNA synthetase</keyword>
<keyword evidence="4 7" id="KW-0648">Protein biosynthesis</keyword>
<dbReference type="EC" id="6.1.1.15" evidence="7"/>
<dbReference type="GO" id="GO:0017101">
    <property type="term" value="C:aminoacyl-tRNA synthetase multienzyme complex"/>
    <property type="evidence" value="ECO:0007669"/>
    <property type="project" value="TreeGrafter"/>
</dbReference>
<dbReference type="InterPro" id="IPR002314">
    <property type="entry name" value="aa-tRNA-synt_IIb"/>
</dbReference>
<dbReference type="FunFam" id="3.30.930.10:FF:000037">
    <property type="entry name" value="Proline--tRNA ligase"/>
    <property type="match status" value="1"/>
</dbReference>
<comment type="subunit">
    <text evidence="7">Homodimer.</text>
</comment>
<dbReference type="InterPro" id="IPR004154">
    <property type="entry name" value="Anticodon-bd"/>
</dbReference>
<dbReference type="SMART" id="SM00946">
    <property type="entry name" value="ProRS-C_1"/>
    <property type="match status" value="1"/>
</dbReference>
<comment type="caution">
    <text evidence="9">The sequence shown here is derived from an EMBL/GenBank/DDBJ whole genome shotgun (WGS) entry which is preliminary data.</text>
</comment>
<dbReference type="InterPro" id="IPR016061">
    <property type="entry name" value="Pro-tRNA_ligase_II_C"/>
</dbReference>
<evidence type="ECO:0000256" key="3">
    <source>
        <dbReference type="ARBA" id="ARBA00022840"/>
    </source>
</evidence>
<dbReference type="SUPFAM" id="SSF55681">
    <property type="entry name" value="Class II aaRS and biotin synthetases"/>
    <property type="match status" value="1"/>
</dbReference>
<dbReference type="Gene3D" id="3.30.110.30">
    <property type="entry name" value="C-terminal domain of ProRS"/>
    <property type="match status" value="1"/>
</dbReference>
<protein>
    <recommendedName>
        <fullName evidence="7">Proline--tRNA ligase</fullName>
        <ecNumber evidence="7">6.1.1.15</ecNumber>
    </recommendedName>
    <alternativeName>
        <fullName evidence="7">Prolyl-tRNA synthetase</fullName>
        <shortName evidence="7">ProRS</shortName>
    </alternativeName>
</protein>
<dbReference type="GO" id="GO:0005524">
    <property type="term" value="F:ATP binding"/>
    <property type="evidence" value="ECO:0007669"/>
    <property type="project" value="UniProtKB-UniRule"/>
</dbReference>
<comment type="subcellular location">
    <subcellularLocation>
        <location evidence="7">Cytoplasm</location>
    </subcellularLocation>
</comment>
<dbReference type="InterPro" id="IPR017449">
    <property type="entry name" value="Pro-tRNA_synth_II"/>
</dbReference>
<dbReference type="Gene3D" id="3.30.930.10">
    <property type="entry name" value="Bira Bifunctional Protein, Domain 2"/>
    <property type="match status" value="1"/>
</dbReference>
<evidence type="ECO:0000313" key="9">
    <source>
        <dbReference type="EMBL" id="RJO61488.1"/>
    </source>
</evidence>
<evidence type="ECO:0000259" key="8">
    <source>
        <dbReference type="PROSITE" id="PS50862"/>
    </source>
</evidence>
<dbReference type="InterPro" id="IPR002316">
    <property type="entry name" value="Pro-tRNA-ligase_IIa"/>
</dbReference>
<evidence type="ECO:0000256" key="6">
    <source>
        <dbReference type="ARBA" id="ARBA00047671"/>
    </source>
</evidence>
<keyword evidence="3 7" id="KW-0067">ATP-binding</keyword>
<evidence type="ECO:0000256" key="7">
    <source>
        <dbReference type="HAMAP-Rule" id="MF_01571"/>
    </source>
</evidence>
<dbReference type="InterPro" id="IPR036621">
    <property type="entry name" value="Anticodon-bd_dom_sf"/>
</dbReference>
<dbReference type="PANTHER" id="PTHR43382:SF2">
    <property type="entry name" value="BIFUNCTIONAL GLUTAMATE_PROLINE--TRNA LIGASE"/>
    <property type="match status" value="1"/>
</dbReference>
<accession>A0A419DEH7</accession>
<comment type="function">
    <text evidence="7">Catalyzes the attachment of proline to tRNA(Pro) in a two-step reaction: proline is first activated by ATP to form Pro-AMP and then transferred to the acceptor end of tRNA(Pro).</text>
</comment>
<evidence type="ECO:0000256" key="2">
    <source>
        <dbReference type="ARBA" id="ARBA00022741"/>
    </source>
</evidence>
<dbReference type="SUPFAM" id="SSF52954">
    <property type="entry name" value="Class II aaRS ABD-related"/>
    <property type="match status" value="1"/>
</dbReference>
<keyword evidence="1 7" id="KW-0436">Ligase</keyword>
<dbReference type="Pfam" id="PF03129">
    <property type="entry name" value="HGTP_anticodon"/>
    <property type="match status" value="1"/>
</dbReference>